<keyword evidence="1" id="KW-0812">Transmembrane</keyword>
<organism evidence="2 3">
    <name type="scientific">Microbacterium oxydans</name>
    <dbReference type="NCBI Taxonomy" id="82380"/>
    <lineage>
        <taxon>Bacteria</taxon>
        <taxon>Bacillati</taxon>
        <taxon>Actinomycetota</taxon>
        <taxon>Actinomycetes</taxon>
        <taxon>Micrococcales</taxon>
        <taxon>Microbacteriaceae</taxon>
        <taxon>Microbacterium</taxon>
    </lineage>
</organism>
<feature type="transmembrane region" description="Helical" evidence="1">
    <location>
        <begin position="27"/>
        <end position="52"/>
    </location>
</feature>
<reference evidence="2 3" key="1">
    <citation type="submission" date="2015-02" db="EMBL/GenBank/DDBJ databases">
        <title>Draft genome sequences of ten Microbacterium spp. with emphasis on heavy metal contaminated environments.</title>
        <authorList>
            <person name="Corretto E."/>
        </authorList>
    </citation>
    <scope>NUCLEOTIDE SEQUENCE [LARGE SCALE GENOMIC DNA]</scope>
    <source>
        <strain evidence="2 3">BEL4b</strain>
    </source>
</reference>
<evidence type="ECO:0000256" key="1">
    <source>
        <dbReference type="SAM" id="Phobius"/>
    </source>
</evidence>
<dbReference type="AlphaFoldDB" id="A0A0F0L6A4"/>
<feature type="transmembrane region" description="Helical" evidence="1">
    <location>
        <begin position="64"/>
        <end position="87"/>
    </location>
</feature>
<gene>
    <name evidence="2" type="ORF">RS83_02896</name>
</gene>
<evidence type="ECO:0000313" key="2">
    <source>
        <dbReference type="EMBL" id="KJL27840.1"/>
    </source>
</evidence>
<accession>A0A0F0L6A4</accession>
<dbReference type="Proteomes" id="UP000033640">
    <property type="component" value="Unassembled WGS sequence"/>
</dbReference>
<dbReference type="EMBL" id="JYIW01000026">
    <property type="protein sequence ID" value="KJL27840.1"/>
    <property type="molecule type" value="Genomic_DNA"/>
</dbReference>
<dbReference type="RefSeq" id="WP_045280195.1">
    <property type="nucleotide sequence ID" value="NZ_JYIW01000026.1"/>
</dbReference>
<name>A0A0F0L6A4_9MICO</name>
<evidence type="ECO:0000313" key="3">
    <source>
        <dbReference type="Proteomes" id="UP000033640"/>
    </source>
</evidence>
<protein>
    <submittedName>
        <fullName evidence="2">Uncharacterized protein</fullName>
    </submittedName>
</protein>
<keyword evidence="1" id="KW-0472">Membrane</keyword>
<comment type="caution">
    <text evidence="2">The sequence shown here is derived from an EMBL/GenBank/DDBJ whole genome shotgun (WGS) entry which is preliminary data.</text>
</comment>
<sequence>MSATPDVLLASPSDAARLRMDFTRRDFWRGAWAAWGIFMLSLTAALVIVGLVQVDGSYGSPFALAFLMLFYGVPIGGAISLIAMLLGAPIAWGISRLLLRTDSVARHLAAYAGLGGGVGAAVIAVTQVLSRSTSPAVGAPLALAIVAVCIVSVAGGWAWTFARSRAERSA</sequence>
<proteinExistence type="predicted"/>
<keyword evidence="1" id="KW-1133">Transmembrane helix</keyword>
<dbReference type="PATRIC" id="fig|82380.11.peg.2936"/>
<dbReference type="OrthoDB" id="5074282at2"/>
<feature type="transmembrane region" description="Helical" evidence="1">
    <location>
        <begin position="108"/>
        <end position="129"/>
    </location>
</feature>
<feature type="transmembrane region" description="Helical" evidence="1">
    <location>
        <begin position="141"/>
        <end position="162"/>
    </location>
</feature>